<reference evidence="2" key="1">
    <citation type="submission" date="2020-01" db="EMBL/GenBank/DDBJ databases">
        <authorList>
            <person name="Meier V. D."/>
            <person name="Meier V D."/>
        </authorList>
    </citation>
    <scope>NUCLEOTIDE SEQUENCE</scope>
    <source>
        <strain evidence="2">HLG_WM_MAG_09</strain>
    </source>
</reference>
<proteinExistence type="predicted"/>
<dbReference type="EMBL" id="CACVAT010000526">
    <property type="protein sequence ID" value="CAA6829417.1"/>
    <property type="molecule type" value="Genomic_DNA"/>
</dbReference>
<name>A0A6S6UIS7_9GAMM</name>
<feature type="signal peptide" evidence="1">
    <location>
        <begin position="1"/>
        <end position="28"/>
    </location>
</feature>
<evidence type="ECO:0008006" key="3">
    <source>
        <dbReference type="Google" id="ProtNLM"/>
    </source>
</evidence>
<accession>A0A6S6UIS7</accession>
<gene>
    <name evidence="2" type="ORF">HELGO_WM22478</name>
</gene>
<dbReference type="AlphaFoldDB" id="A0A6S6UIS7"/>
<organism evidence="2">
    <name type="scientific">uncultured Thiotrichaceae bacterium</name>
    <dbReference type="NCBI Taxonomy" id="298394"/>
    <lineage>
        <taxon>Bacteria</taxon>
        <taxon>Pseudomonadati</taxon>
        <taxon>Pseudomonadota</taxon>
        <taxon>Gammaproteobacteria</taxon>
        <taxon>Thiotrichales</taxon>
        <taxon>Thiotrichaceae</taxon>
        <taxon>environmental samples</taxon>
    </lineage>
</organism>
<feature type="chain" id="PRO_5027546506" description="Lipoprotein" evidence="1">
    <location>
        <begin position="29"/>
        <end position="93"/>
    </location>
</feature>
<keyword evidence="1" id="KW-0732">Signal</keyword>
<evidence type="ECO:0000313" key="2">
    <source>
        <dbReference type="EMBL" id="CAA6829417.1"/>
    </source>
</evidence>
<evidence type="ECO:0000256" key="1">
    <source>
        <dbReference type="SAM" id="SignalP"/>
    </source>
</evidence>
<dbReference type="PROSITE" id="PS51257">
    <property type="entry name" value="PROKAR_LIPOPROTEIN"/>
    <property type="match status" value="1"/>
</dbReference>
<sequence length="93" mass="9114">MTVVKKASGIAIASAAAALLLSGCGSNPYDGGKSTAMSKTEAKVKCSGINSCKGTGACGTAKHDCAGKNACKGQGWIKASKEDCAKKGGMVKG</sequence>
<protein>
    <recommendedName>
        <fullName evidence="3">Lipoprotein</fullName>
    </recommendedName>
</protein>